<dbReference type="InterPro" id="IPR025588">
    <property type="entry name" value="YcxB-like_C"/>
</dbReference>
<evidence type="ECO:0000313" key="3">
    <source>
        <dbReference type="EMBL" id="MCM2370186.1"/>
    </source>
</evidence>
<protein>
    <submittedName>
        <fullName evidence="3">YcxB family protein</fullName>
    </submittedName>
</protein>
<dbReference type="Pfam" id="PF14317">
    <property type="entry name" value="YcxB"/>
    <property type="match status" value="1"/>
</dbReference>
<feature type="transmembrane region" description="Helical" evidence="1">
    <location>
        <begin position="63"/>
        <end position="83"/>
    </location>
</feature>
<gene>
    <name evidence="3" type="ORF">NB063_06055</name>
</gene>
<dbReference type="Proteomes" id="UP001202961">
    <property type="component" value="Unassembled WGS sequence"/>
</dbReference>
<keyword evidence="1" id="KW-0812">Transmembrane</keyword>
<evidence type="ECO:0000259" key="2">
    <source>
        <dbReference type="Pfam" id="PF14317"/>
    </source>
</evidence>
<evidence type="ECO:0000256" key="1">
    <source>
        <dbReference type="SAM" id="Phobius"/>
    </source>
</evidence>
<feature type="transmembrane region" description="Helical" evidence="1">
    <location>
        <begin position="41"/>
        <end position="57"/>
    </location>
</feature>
<keyword evidence="1" id="KW-1133">Transmembrane helix</keyword>
<comment type="caution">
    <text evidence="3">The sequence shown here is derived from an EMBL/GenBank/DDBJ whole genome shotgun (WGS) entry which is preliminary data.</text>
</comment>
<evidence type="ECO:0000313" key="4">
    <source>
        <dbReference type="Proteomes" id="UP001202961"/>
    </source>
</evidence>
<organism evidence="3 4">
    <name type="scientific">Aporhodopirellula aestuarii</name>
    <dbReference type="NCBI Taxonomy" id="2950107"/>
    <lineage>
        <taxon>Bacteria</taxon>
        <taxon>Pseudomonadati</taxon>
        <taxon>Planctomycetota</taxon>
        <taxon>Planctomycetia</taxon>
        <taxon>Pirellulales</taxon>
        <taxon>Pirellulaceae</taxon>
        <taxon>Aporhodopirellula</taxon>
    </lineage>
</organism>
<reference evidence="3 4" key="1">
    <citation type="journal article" date="2022" name="Syst. Appl. Microbiol.">
        <title>Rhodopirellula aestuarii sp. nov., a novel member of the genus Rhodopirellula isolated from brackish sediments collected in the Tagus River estuary, Portugal.</title>
        <authorList>
            <person name="Vitorino I.R."/>
            <person name="Klimek D."/>
            <person name="Calusinska M."/>
            <person name="Lobo-da-Cunha A."/>
            <person name="Vasconcelos V."/>
            <person name="Lage O.M."/>
        </authorList>
    </citation>
    <scope>NUCLEOTIDE SEQUENCE [LARGE SCALE GENOMIC DNA]</scope>
    <source>
        <strain evidence="3 4">ICT_H3.1</strain>
    </source>
</reference>
<accession>A0ABT0TZZ9</accession>
<sequence>MNAAVETTGEPVVSRFVFTPQHLVDTLARFRSQNVLHRRMRRLRTPMVILFLVVAASELYQANYISACMFLVAAVVLASIRSLDERLTKYRFRKTPICDTEQSVELSDEGLRAISEIEEALVKWSAFTRAVFFRDGVLLYRGPQIIHWIPDTTLKRSDDADRIRGLLASKLPTSKAV</sequence>
<proteinExistence type="predicted"/>
<name>A0ABT0TZZ9_9BACT</name>
<keyword evidence="1" id="KW-0472">Membrane</keyword>
<dbReference type="RefSeq" id="WP_250927855.1">
    <property type="nucleotide sequence ID" value="NZ_JAMQBK010000017.1"/>
</dbReference>
<dbReference type="EMBL" id="JAMQBK010000017">
    <property type="protein sequence ID" value="MCM2370186.1"/>
    <property type="molecule type" value="Genomic_DNA"/>
</dbReference>
<keyword evidence="4" id="KW-1185">Reference proteome</keyword>
<feature type="domain" description="YcxB-like C-terminal" evidence="2">
    <location>
        <begin position="106"/>
        <end position="166"/>
    </location>
</feature>